<evidence type="ECO:0000256" key="5">
    <source>
        <dbReference type="SAM" id="Phobius"/>
    </source>
</evidence>
<sequence>MPSGPPLPRRARALVVLMTALAVCGFGLVDPLNAENLSPAAAGPLATAAGTTSAAIDTAWRSGDRLLGPLLGPHGRIHLARFVGTLQVSLGAQQAAPAWQLVGDLASRYGPPERLLEALDNVASVAISHGDYDLAERLTDQLLLQGRRLVDLRAQAAAEGYLGVIARRRGQLDRAREHQESALALRRAIQDASGEAQVLMNLGTVHRDLGDFARALELQLKALDIRTRLGPLERVDLSYRNIALLYREIEDAEQAKANFEAAVRASQERHDVQSLASALGSYASFSNDQGDATRALTMARQALAIDASLGNRPYIGLEKLEIGRAQLSLGQIDEAQAALREALAIGRELRHREIIGGALLYLGRAAMRRNDTDQARRLLDESIAALREANIKAKLADAMAARQELARSAGETAIALDLASKRLALREELLGTRSGRQLAALKARYERAEADQRIQMLSLTNEVQGLRLREQALARRIGIGLVITLGLISAVLFSRYRTTRRLNRALEAKNEEISAHERALEDANAKLSTHAAELYQAAITDPLTGAYNRGHLLRQLEDHLRHALREGQELSVLLIDFDHFKRINDEHGHLFGDRVLASGVQIIRQWLEPGDLVGRYGGEEFVVVLPGKDLTVAAEIAERLRDKVASGLTPLLHAPNPLTISIGLATVQLARAANLEALLGAADVAVYRAKAQGRNRVVPYAA</sequence>
<evidence type="ECO:0000256" key="4">
    <source>
        <dbReference type="SAM" id="Coils"/>
    </source>
</evidence>
<proteinExistence type="predicted"/>
<keyword evidence="8" id="KW-1185">Reference proteome</keyword>
<dbReference type="EMBL" id="CP104694">
    <property type="protein sequence ID" value="UXI69560.1"/>
    <property type="molecule type" value="Genomic_DNA"/>
</dbReference>
<dbReference type="SMART" id="SM00028">
    <property type="entry name" value="TPR"/>
    <property type="match status" value="6"/>
</dbReference>
<dbReference type="CDD" id="cd01949">
    <property type="entry name" value="GGDEF"/>
    <property type="match status" value="1"/>
</dbReference>
<keyword evidence="4" id="KW-0175">Coiled coil</keyword>
<dbReference type="Gene3D" id="3.30.70.270">
    <property type="match status" value="1"/>
</dbReference>
<feature type="repeat" description="TPR" evidence="3">
    <location>
        <begin position="196"/>
        <end position="229"/>
    </location>
</feature>
<keyword evidence="7" id="KW-0548">Nucleotidyltransferase</keyword>
<dbReference type="SMART" id="SM00267">
    <property type="entry name" value="GGDEF"/>
    <property type="match status" value="1"/>
</dbReference>
<feature type="coiled-coil region" evidence="4">
    <location>
        <begin position="499"/>
        <end position="533"/>
    </location>
</feature>
<keyword evidence="5" id="KW-1133">Transmembrane helix</keyword>
<name>A0ABY6BKJ0_9GAMM</name>
<reference evidence="7" key="1">
    <citation type="submission" date="2022-09" db="EMBL/GenBank/DDBJ databases">
        <title>Tahibacter sp. nov., isolated from a fresh water.</title>
        <authorList>
            <person name="Baek J.H."/>
            <person name="Lee J.K."/>
            <person name="Kim J.M."/>
            <person name="Jeon C.O."/>
        </authorList>
    </citation>
    <scope>NUCLEOTIDE SEQUENCE</scope>
    <source>
        <strain evidence="7">W38</strain>
    </source>
</reference>
<dbReference type="Gene3D" id="1.25.40.10">
    <property type="entry name" value="Tetratricopeptide repeat domain"/>
    <property type="match status" value="3"/>
</dbReference>
<evidence type="ECO:0000256" key="2">
    <source>
        <dbReference type="ARBA" id="ARBA00034247"/>
    </source>
</evidence>
<keyword evidence="3" id="KW-0802">TPR repeat</keyword>
<dbReference type="PROSITE" id="PS50005">
    <property type="entry name" value="TPR"/>
    <property type="match status" value="1"/>
</dbReference>
<dbReference type="Pfam" id="PF13181">
    <property type="entry name" value="TPR_8"/>
    <property type="match status" value="1"/>
</dbReference>
<dbReference type="EC" id="2.7.7.65" evidence="1"/>
<dbReference type="PANTHER" id="PTHR45138">
    <property type="entry name" value="REGULATORY COMPONENTS OF SENSORY TRANSDUCTION SYSTEM"/>
    <property type="match status" value="1"/>
</dbReference>
<dbReference type="PANTHER" id="PTHR45138:SF9">
    <property type="entry name" value="DIGUANYLATE CYCLASE DGCM-RELATED"/>
    <property type="match status" value="1"/>
</dbReference>
<dbReference type="InterPro" id="IPR011990">
    <property type="entry name" value="TPR-like_helical_dom_sf"/>
</dbReference>
<dbReference type="InterPro" id="IPR043128">
    <property type="entry name" value="Rev_trsase/Diguanyl_cyclase"/>
</dbReference>
<organism evidence="7 8">
    <name type="scientific">Tahibacter amnicola</name>
    <dbReference type="NCBI Taxonomy" id="2976241"/>
    <lineage>
        <taxon>Bacteria</taxon>
        <taxon>Pseudomonadati</taxon>
        <taxon>Pseudomonadota</taxon>
        <taxon>Gammaproteobacteria</taxon>
        <taxon>Lysobacterales</taxon>
        <taxon>Rhodanobacteraceae</taxon>
        <taxon>Tahibacter</taxon>
    </lineage>
</organism>
<gene>
    <name evidence="7" type="ORF">N4264_07925</name>
</gene>
<dbReference type="GO" id="GO:0052621">
    <property type="term" value="F:diguanylate cyclase activity"/>
    <property type="evidence" value="ECO:0007669"/>
    <property type="project" value="UniProtKB-EC"/>
</dbReference>
<dbReference type="SUPFAM" id="SSF55073">
    <property type="entry name" value="Nucleotide cyclase"/>
    <property type="match status" value="1"/>
</dbReference>
<dbReference type="Pfam" id="PF00990">
    <property type="entry name" value="GGDEF"/>
    <property type="match status" value="1"/>
</dbReference>
<dbReference type="InterPro" id="IPR050469">
    <property type="entry name" value="Diguanylate_Cyclase"/>
</dbReference>
<keyword evidence="5" id="KW-0812">Transmembrane</keyword>
<dbReference type="NCBIfam" id="TIGR00254">
    <property type="entry name" value="GGDEF"/>
    <property type="match status" value="1"/>
</dbReference>
<dbReference type="PROSITE" id="PS50887">
    <property type="entry name" value="GGDEF"/>
    <property type="match status" value="1"/>
</dbReference>
<evidence type="ECO:0000256" key="1">
    <source>
        <dbReference type="ARBA" id="ARBA00012528"/>
    </source>
</evidence>
<dbReference type="RefSeq" id="WP_261696514.1">
    <property type="nucleotide sequence ID" value="NZ_CP104694.1"/>
</dbReference>
<keyword evidence="5" id="KW-0472">Membrane</keyword>
<comment type="catalytic activity">
    <reaction evidence="2">
        <text>2 GTP = 3',3'-c-di-GMP + 2 diphosphate</text>
        <dbReference type="Rhea" id="RHEA:24898"/>
        <dbReference type="ChEBI" id="CHEBI:33019"/>
        <dbReference type="ChEBI" id="CHEBI:37565"/>
        <dbReference type="ChEBI" id="CHEBI:58805"/>
        <dbReference type="EC" id="2.7.7.65"/>
    </reaction>
</comment>
<evidence type="ECO:0000256" key="3">
    <source>
        <dbReference type="PROSITE-ProRule" id="PRU00339"/>
    </source>
</evidence>
<feature type="transmembrane region" description="Helical" evidence="5">
    <location>
        <begin position="477"/>
        <end position="494"/>
    </location>
</feature>
<dbReference type="SUPFAM" id="SSF48452">
    <property type="entry name" value="TPR-like"/>
    <property type="match status" value="2"/>
</dbReference>
<protein>
    <recommendedName>
        <fullName evidence="1">diguanylate cyclase</fullName>
        <ecNumber evidence="1">2.7.7.65</ecNumber>
    </recommendedName>
</protein>
<accession>A0ABY6BKJ0</accession>
<dbReference type="Proteomes" id="UP001064632">
    <property type="component" value="Chromosome"/>
</dbReference>
<dbReference type="InterPro" id="IPR000160">
    <property type="entry name" value="GGDEF_dom"/>
</dbReference>
<dbReference type="Pfam" id="PF13424">
    <property type="entry name" value="TPR_12"/>
    <property type="match status" value="1"/>
</dbReference>
<dbReference type="Pfam" id="PF13374">
    <property type="entry name" value="TPR_10"/>
    <property type="match status" value="1"/>
</dbReference>
<evidence type="ECO:0000259" key="6">
    <source>
        <dbReference type="PROSITE" id="PS50887"/>
    </source>
</evidence>
<feature type="domain" description="GGDEF" evidence="6">
    <location>
        <begin position="568"/>
        <end position="702"/>
    </location>
</feature>
<keyword evidence="7" id="KW-0808">Transferase</keyword>
<evidence type="ECO:0000313" key="8">
    <source>
        <dbReference type="Proteomes" id="UP001064632"/>
    </source>
</evidence>
<dbReference type="InterPro" id="IPR019734">
    <property type="entry name" value="TPR_rpt"/>
</dbReference>
<evidence type="ECO:0000313" key="7">
    <source>
        <dbReference type="EMBL" id="UXI69560.1"/>
    </source>
</evidence>
<dbReference type="InterPro" id="IPR029787">
    <property type="entry name" value="Nucleotide_cyclase"/>
</dbReference>
<feature type="coiled-coil region" evidence="4">
    <location>
        <begin position="242"/>
        <end position="269"/>
    </location>
</feature>